<dbReference type="AlphaFoldDB" id="A0A160DW34"/>
<evidence type="ECO:0000313" key="2">
    <source>
        <dbReference type="Proteomes" id="UP000076830"/>
    </source>
</evidence>
<dbReference type="KEGG" id="dko:I596_2805"/>
<protein>
    <submittedName>
        <fullName evidence="1">Uncharacterized protein</fullName>
    </submittedName>
</protein>
<reference evidence="1 2" key="1">
    <citation type="submission" date="2016-04" db="EMBL/GenBank/DDBJ databases">
        <title>Complete genome sequence of Dokdonella koreensis DS-123T.</title>
        <authorList>
            <person name="Kim J.F."/>
            <person name="Lee H."/>
            <person name="Kwak M.-J."/>
        </authorList>
    </citation>
    <scope>NUCLEOTIDE SEQUENCE [LARGE SCALE GENOMIC DNA]</scope>
    <source>
        <strain evidence="1 2">DS-123</strain>
    </source>
</reference>
<dbReference type="Proteomes" id="UP000076830">
    <property type="component" value="Chromosome"/>
</dbReference>
<organism evidence="1 2">
    <name type="scientific">Dokdonella koreensis DS-123</name>
    <dbReference type="NCBI Taxonomy" id="1300342"/>
    <lineage>
        <taxon>Bacteria</taxon>
        <taxon>Pseudomonadati</taxon>
        <taxon>Pseudomonadota</taxon>
        <taxon>Gammaproteobacteria</taxon>
        <taxon>Lysobacterales</taxon>
        <taxon>Rhodanobacteraceae</taxon>
        <taxon>Dokdonella</taxon>
    </lineage>
</organism>
<name>A0A160DW34_9GAMM</name>
<sequence length="72" mass="8163">MDTVQPGLGRVGLIPMAGQGRVNKPARAHLCWRCHLHELHRPPNPLHPVTVQQWHIHNMHATMASYEAYILA</sequence>
<accession>A0A160DW34</accession>
<proteinExistence type="predicted"/>
<gene>
    <name evidence="1" type="ORF">I596_2805</name>
</gene>
<dbReference type="EMBL" id="CP015249">
    <property type="protein sequence ID" value="ANB18799.1"/>
    <property type="molecule type" value="Genomic_DNA"/>
</dbReference>
<keyword evidence="2" id="KW-1185">Reference proteome</keyword>
<evidence type="ECO:0000313" key="1">
    <source>
        <dbReference type="EMBL" id="ANB18799.1"/>
    </source>
</evidence>